<comment type="subunit">
    <text evidence="2">Homodimer.</text>
</comment>
<evidence type="ECO:0000256" key="8">
    <source>
        <dbReference type="ARBA" id="ARBA00023015"/>
    </source>
</evidence>
<reference evidence="16" key="1">
    <citation type="submission" date="2019-08" db="EMBL/GenBank/DDBJ databases">
        <authorList>
            <person name="Kucharzyk K."/>
            <person name="Murdoch R.W."/>
            <person name="Higgins S."/>
            <person name="Loffler F."/>
        </authorList>
    </citation>
    <scope>NUCLEOTIDE SEQUENCE</scope>
</reference>
<name>A0A645DL05_9ZZZZ</name>
<dbReference type="Gene3D" id="1.10.10.10">
    <property type="entry name" value="Winged helix-like DNA-binding domain superfamily/Winged helix DNA-binding domain"/>
    <property type="match status" value="1"/>
</dbReference>
<dbReference type="GO" id="GO:0003677">
    <property type="term" value="F:DNA binding"/>
    <property type="evidence" value="ECO:0007669"/>
    <property type="project" value="UniProtKB-KW"/>
</dbReference>
<dbReference type="InterPro" id="IPR015927">
    <property type="entry name" value="Peptidase_S24_S26A/B/C"/>
</dbReference>
<comment type="caution">
    <text evidence="16">The sequence shown here is derived from an EMBL/GenBank/DDBJ whole genome shotgun (WGS) entry which is preliminary data.</text>
</comment>
<evidence type="ECO:0000256" key="10">
    <source>
        <dbReference type="ARBA" id="ARBA00023163"/>
    </source>
</evidence>
<dbReference type="Pfam" id="PF01726">
    <property type="entry name" value="LexA_DNA_bind"/>
    <property type="match status" value="1"/>
</dbReference>
<keyword evidence="8" id="KW-0805">Transcription regulation</keyword>
<accession>A0A645DL05</accession>
<dbReference type="SUPFAM" id="SSF46785">
    <property type="entry name" value="Winged helix' DNA-binding domain"/>
    <property type="match status" value="1"/>
</dbReference>
<dbReference type="GO" id="GO:0006508">
    <property type="term" value="P:proteolysis"/>
    <property type="evidence" value="ECO:0007669"/>
    <property type="project" value="InterPro"/>
</dbReference>
<keyword evidence="5" id="KW-0227">DNA damage</keyword>
<dbReference type="GO" id="GO:0006260">
    <property type="term" value="P:DNA replication"/>
    <property type="evidence" value="ECO:0007669"/>
    <property type="project" value="UniProtKB-KW"/>
</dbReference>
<dbReference type="PANTHER" id="PTHR33516">
    <property type="entry name" value="LEXA REPRESSOR"/>
    <property type="match status" value="1"/>
</dbReference>
<evidence type="ECO:0000256" key="1">
    <source>
        <dbReference type="ARBA" id="ARBA00007484"/>
    </source>
</evidence>
<dbReference type="InterPro" id="IPR006200">
    <property type="entry name" value="LexA"/>
</dbReference>
<dbReference type="NCBIfam" id="TIGR00498">
    <property type="entry name" value="lexA"/>
    <property type="match status" value="1"/>
</dbReference>
<evidence type="ECO:0000256" key="2">
    <source>
        <dbReference type="ARBA" id="ARBA00011738"/>
    </source>
</evidence>
<evidence type="ECO:0000259" key="14">
    <source>
        <dbReference type="Pfam" id="PF00717"/>
    </source>
</evidence>
<evidence type="ECO:0000256" key="13">
    <source>
        <dbReference type="SAM" id="MobiDB-lite"/>
    </source>
</evidence>
<gene>
    <name evidence="16" type="primary">lexA_45</name>
    <name evidence="16" type="ORF">SDC9_136602</name>
</gene>
<dbReference type="InterPro" id="IPR036388">
    <property type="entry name" value="WH-like_DNA-bd_sf"/>
</dbReference>
<dbReference type="InterPro" id="IPR006199">
    <property type="entry name" value="LexA_DNA-bd_dom"/>
</dbReference>
<keyword evidence="4" id="KW-0235">DNA replication</keyword>
<evidence type="ECO:0000256" key="7">
    <source>
        <dbReference type="ARBA" id="ARBA00022813"/>
    </source>
</evidence>
<evidence type="ECO:0000256" key="3">
    <source>
        <dbReference type="ARBA" id="ARBA00022491"/>
    </source>
</evidence>
<sequence length="262" mass="28023">MITVRRPPATPRRAGRPSNEDIARDLGLDNVAELPDSSEDELGLTARQRRILEFIQETVSSRGYPPSIREVGEAVGLASSSSVSHQLKALEAKGFLRRDPNRPRALEVILPTRTASPTEPEAEPLGQDDATDSGDRSPSAVAVPVLGSIAAGVPILADEQVEQVLPLPRELVGQGTLFSLKVRGDSMVDAAICDGDYVVVRQQPTADNGDIVAALLDGEATVKTLRRVPGQVWLMPHNPAYQPIDGNDAAILGKVVAVLRRI</sequence>
<evidence type="ECO:0000256" key="6">
    <source>
        <dbReference type="ARBA" id="ARBA00022801"/>
    </source>
</evidence>
<dbReference type="CDD" id="cd06529">
    <property type="entry name" value="S24_LexA-like"/>
    <property type="match status" value="1"/>
</dbReference>
<dbReference type="EC" id="3.4.21.88" evidence="16"/>
<keyword evidence="11" id="KW-0234">DNA repair</keyword>
<dbReference type="GO" id="GO:0009432">
    <property type="term" value="P:SOS response"/>
    <property type="evidence" value="ECO:0007669"/>
    <property type="project" value="UniProtKB-KW"/>
</dbReference>
<dbReference type="Pfam" id="PF00717">
    <property type="entry name" value="Peptidase_S24"/>
    <property type="match status" value="1"/>
</dbReference>
<dbReference type="PRINTS" id="PR00726">
    <property type="entry name" value="LEXASERPTASE"/>
</dbReference>
<keyword evidence="7" id="KW-0068">Autocatalytic cleavage</keyword>
<evidence type="ECO:0000256" key="4">
    <source>
        <dbReference type="ARBA" id="ARBA00022705"/>
    </source>
</evidence>
<dbReference type="HAMAP" id="MF_00015">
    <property type="entry name" value="LexA"/>
    <property type="match status" value="1"/>
</dbReference>
<feature type="domain" description="Peptidase S24/S26A/S26B/S26C" evidence="14">
    <location>
        <begin position="144"/>
        <end position="256"/>
    </location>
</feature>
<evidence type="ECO:0000256" key="9">
    <source>
        <dbReference type="ARBA" id="ARBA00023125"/>
    </source>
</evidence>
<feature type="region of interest" description="Disordered" evidence="13">
    <location>
        <begin position="1"/>
        <end position="24"/>
    </location>
</feature>
<dbReference type="GO" id="GO:0045892">
    <property type="term" value="P:negative regulation of DNA-templated transcription"/>
    <property type="evidence" value="ECO:0007669"/>
    <property type="project" value="InterPro"/>
</dbReference>
<protein>
    <submittedName>
        <fullName evidence="16">LexA repressor</fullName>
        <ecNumber evidence="16">3.4.21.88</ecNumber>
    </submittedName>
</protein>
<comment type="similarity">
    <text evidence="1">Belongs to the peptidase S24 family.</text>
</comment>
<organism evidence="16">
    <name type="scientific">bioreactor metagenome</name>
    <dbReference type="NCBI Taxonomy" id="1076179"/>
    <lineage>
        <taxon>unclassified sequences</taxon>
        <taxon>metagenomes</taxon>
        <taxon>ecological metagenomes</taxon>
    </lineage>
</organism>
<keyword evidence="6 16" id="KW-0378">Hydrolase</keyword>
<dbReference type="InterPro" id="IPR006197">
    <property type="entry name" value="Peptidase_S24_LexA"/>
</dbReference>
<evidence type="ECO:0000256" key="12">
    <source>
        <dbReference type="ARBA" id="ARBA00023236"/>
    </source>
</evidence>
<dbReference type="SUPFAM" id="SSF51306">
    <property type="entry name" value="LexA/Signal peptidase"/>
    <property type="match status" value="1"/>
</dbReference>
<keyword evidence="9" id="KW-0238">DNA-binding</keyword>
<evidence type="ECO:0000313" key="16">
    <source>
        <dbReference type="EMBL" id="MPM89493.1"/>
    </source>
</evidence>
<dbReference type="InterPro" id="IPR036390">
    <property type="entry name" value="WH_DNA-bd_sf"/>
</dbReference>
<feature type="region of interest" description="Disordered" evidence="13">
    <location>
        <begin position="111"/>
        <end position="138"/>
    </location>
</feature>
<keyword evidence="3" id="KW-0678">Repressor</keyword>
<dbReference type="FunFam" id="1.10.10.10:FF:000009">
    <property type="entry name" value="LexA repressor"/>
    <property type="match status" value="1"/>
</dbReference>
<dbReference type="EMBL" id="VSSQ01036908">
    <property type="protein sequence ID" value="MPM89493.1"/>
    <property type="molecule type" value="Genomic_DNA"/>
</dbReference>
<keyword evidence="10" id="KW-0804">Transcription</keyword>
<dbReference type="InterPro" id="IPR050077">
    <property type="entry name" value="LexA_repressor"/>
</dbReference>
<dbReference type="FunFam" id="2.10.109.10:FF:000001">
    <property type="entry name" value="LexA repressor"/>
    <property type="match status" value="1"/>
</dbReference>
<dbReference type="GO" id="GO:0006281">
    <property type="term" value="P:DNA repair"/>
    <property type="evidence" value="ECO:0007669"/>
    <property type="project" value="UniProtKB-KW"/>
</dbReference>
<evidence type="ECO:0000256" key="11">
    <source>
        <dbReference type="ARBA" id="ARBA00023204"/>
    </source>
</evidence>
<proteinExistence type="inferred from homology"/>
<keyword evidence="12" id="KW-0742">SOS response</keyword>
<evidence type="ECO:0000259" key="15">
    <source>
        <dbReference type="Pfam" id="PF01726"/>
    </source>
</evidence>
<feature type="domain" description="LexA repressor DNA-binding" evidence="15">
    <location>
        <begin position="43"/>
        <end position="105"/>
    </location>
</feature>
<dbReference type="InterPro" id="IPR036286">
    <property type="entry name" value="LexA/Signal_pep-like_sf"/>
</dbReference>
<dbReference type="PANTHER" id="PTHR33516:SF2">
    <property type="entry name" value="LEXA REPRESSOR-RELATED"/>
    <property type="match status" value="1"/>
</dbReference>
<dbReference type="AlphaFoldDB" id="A0A645DL05"/>
<evidence type="ECO:0000256" key="5">
    <source>
        <dbReference type="ARBA" id="ARBA00022763"/>
    </source>
</evidence>
<dbReference type="InterPro" id="IPR039418">
    <property type="entry name" value="LexA-like"/>
</dbReference>
<dbReference type="GO" id="GO:0004252">
    <property type="term" value="F:serine-type endopeptidase activity"/>
    <property type="evidence" value="ECO:0007669"/>
    <property type="project" value="UniProtKB-EC"/>
</dbReference>
<dbReference type="Gene3D" id="2.10.109.10">
    <property type="entry name" value="Umud Fragment, subunit A"/>
    <property type="match status" value="1"/>
</dbReference>